<evidence type="ECO:0008006" key="9">
    <source>
        <dbReference type="Google" id="ProtNLM"/>
    </source>
</evidence>
<dbReference type="EMBL" id="JAPXFL010000012">
    <property type="protein sequence ID" value="KAK9498593.1"/>
    <property type="molecule type" value="Genomic_DNA"/>
</dbReference>
<gene>
    <name evidence="7" type="ORF">O3M35_003190</name>
</gene>
<comment type="similarity">
    <text evidence="2">Belongs to the TMEM234 family.</text>
</comment>
<evidence type="ECO:0000313" key="7">
    <source>
        <dbReference type="EMBL" id="KAK9498593.1"/>
    </source>
</evidence>
<evidence type="ECO:0000256" key="5">
    <source>
        <dbReference type="ARBA" id="ARBA00023136"/>
    </source>
</evidence>
<keyword evidence="3 6" id="KW-0812">Transmembrane</keyword>
<keyword evidence="5 6" id="KW-0472">Membrane</keyword>
<dbReference type="Gene3D" id="1.10.3730.20">
    <property type="match status" value="1"/>
</dbReference>
<evidence type="ECO:0000256" key="6">
    <source>
        <dbReference type="SAM" id="Phobius"/>
    </source>
</evidence>
<evidence type="ECO:0000256" key="2">
    <source>
        <dbReference type="ARBA" id="ARBA00005977"/>
    </source>
</evidence>
<evidence type="ECO:0000256" key="3">
    <source>
        <dbReference type="ARBA" id="ARBA00022692"/>
    </source>
</evidence>
<feature type="transmembrane region" description="Helical" evidence="6">
    <location>
        <begin position="105"/>
        <end position="122"/>
    </location>
</feature>
<accession>A0AAW1CLL7</accession>
<evidence type="ECO:0000313" key="8">
    <source>
        <dbReference type="Proteomes" id="UP001461498"/>
    </source>
</evidence>
<keyword evidence="4 6" id="KW-1133">Transmembrane helix</keyword>
<dbReference type="InterPro" id="IPR037185">
    <property type="entry name" value="EmrE-like"/>
</dbReference>
<feature type="transmembrane region" description="Helical" evidence="6">
    <location>
        <begin position="45"/>
        <end position="69"/>
    </location>
</feature>
<proteinExistence type="inferred from homology"/>
<dbReference type="SUPFAM" id="SSF103481">
    <property type="entry name" value="Multidrug resistance efflux transporter EmrE"/>
    <property type="match status" value="1"/>
</dbReference>
<keyword evidence="8" id="KW-1185">Reference proteome</keyword>
<feature type="transmembrane region" description="Helical" evidence="6">
    <location>
        <begin position="76"/>
        <end position="99"/>
    </location>
</feature>
<evidence type="ECO:0000256" key="4">
    <source>
        <dbReference type="ARBA" id="ARBA00022989"/>
    </source>
</evidence>
<protein>
    <recommendedName>
        <fullName evidence="9">Transmembrane protein 234</fullName>
    </recommendedName>
</protein>
<reference evidence="7 8" key="1">
    <citation type="submission" date="2022-12" db="EMBL/GenBank/DDBJ databases">
        <title>Chromosome-level genome assembly of true bugs.</title>
        <authorList>
            <person name="Ma L."/>
            <person name="Li H."/>
        </authorList>
    </citation>
    <scope>NUCLEOTIDE SEQUENCE [LARGE SCALE GENOMIC DNA]</scope>
    <source>
        <strain evidence="7">Lab_2022b</strain>
    </source>
</reference>
<dbReference type="PANTHER" id="PTHR28668">
    <property type="entry name" value="TRANSMEMBRANE PROTEIN 234"/>
    <property type="match status" value="1"/>
</dbReference>
<dbReference type="Pfam" id="PF10639">
    <property type="entry name" value="TMEM234"/>
    <property type="match status" value="1"/>
</dbReference>
<evidence type="ECO:0000256" key="1">
    <source>
        <dbReference type="ARBA" id="ARBA00004141"/>
    </source>
</evidence>
<feature type="transmembrane region" description="Helical" evidence="6">
    <location>
        <begin position="7"/>
        <end position="25"/>
    </location>
</feature>
<name>A0AAW1CLL7_9HEMI</name>
<dbReference type="AlphaFoldDB" id="A0AAW1CLL7"/>
<dbReference type="GO" id="GO:0016020">
    <property type="term" value="C:membrane"/>
    <property type="evidence" value="ECO:0007669"/>
    <property type="project" value="UniProtKB-SubCell"/>
</dbReference>
<sequence length="123" mass="13781">MRPELNLLFVGMIWGVTNPFVRRGSSGMSKVKKNNSFTQLIADTIFLVFNWKFMIPFLISQIGSVVYFLTLQKSDLTIAVPFTNSLAFLFTAITGWMLGEEKLDSSTLLGLILIMAGIVCYCQ</sequence>
<dbReference type="InterPro" id="IPR018908">
    <property type="entry name" value="TMEM234"/>
</dbReference>
<comment type="subcellular location">
    <subcellularLocation>
        <location evidence="1">Membrane</location>
        <topology evidence="1">Multi-pass membrane protein</topology>
    </subcellularLocation>
</comment>
<dbReference type="Proteomes" id="UP001461498">
    <property type="component" value="Unassembled WGS sequence"/>
</dbReference>
<organism evidence="7 8">
    <name type="scientific">Rhynocoris fuscipes</name>
    <dbReference type="NCBI Taxonomy" id="488301"/>
    <lineage>
        <taxon>Eukaryota</taxon>
        <taxon>Metazoa</taxon>
        <taxon>Ecdysozoa</taxon>
        <taxon>Arthropoda</taxon>
        <taxon>Hexapoda</taxon>
        <taxon>Insecta</taxon>
        <taxon>Pterygota</taxon>
        <taxon>Neoptera</taxon>
        <taxon>Paraneoptera</taxon>
        <taxon>Hemiptera</taxon>
        <taxon>Heteroptera</taxon>
        <taxon>Panheteroptera</taxon>
        <taxon>Cimicomorpha</taxon>
        <taxon>Reduviidae</taxon>
        <taxon>Harpactorinae</taxon>
        <taxon>Harpactorini</taxon>
        <taxon>Rhynocoris</taxon>
    </lineage>
</organism>
<dbReference type="PANTHER" id="PTHR28668:SF1">
    <property type="entry name" value="TRANSMEMBRANE PROTEIN 234"/>
    <property type="match status" value="1"/>
</dbReference>
<comment type="caution">
    <text evidence="7">The sequence shown here is derived from an EMBL/GenBank/DDBJ whole genome shotgun (WGS) entry which is preliminary data.</text>
</comment>